<evidence type="ECO:0000256" key="4">
    <source>
        <dbReference type="ARBA" id="ARBA00022825"/>
    </source>
</evidence>
<reference evidence="8 9" key="1">
    <citation type="journal article" date="2014" name="PLoS Genet.">
        <title>Phylogenetically driven sequencing of extremely halophilic archaea reveals strategies for static and dynamic osmo-response.</title>
        <authorList>
            <person name="Becker E.A."/>
            <person name="Seitzer P.M."/>
            <person name="Tritt A."/>
            <person name="Larsen D."/>
            <person name="Krusor M."/>
            <person name="Yao A.I."/>
            <person name="Wu D."/>
            <person name="Madern D."/>
            <person name="Eisen J.A."/>
            <person name="Darling A.E."/>
            <person name="Facciotti M.T."/>
        </authorList>
    </citation>
    <scope>NUCLEOTIDE SEQUENCE [LARGE SCALE GENOMIC DNA]</scope>
    <source>
        <strain evidence="8 9">DSM 5350</strain>
    </source>
</reference>
<feature type="active site" description="Charge relay system" evidence="5">
    <location>
        <position position="106"/>
    </location>
</feature>
<feature type="region of interest" description="Disordered" evidence="6">
    <location>
        <begin position="327"/>
        <end position="355"/>
    </location>
</feature>
<evidence type="ECO:0000313" key="8">
    <source>
        <dbReference type="EMBL" id="EMA43307.1"/>
    </source>
</evidence>
<keyword evidence="3 5" id="KW-0378">Hydrolase</keyword>
<dbReference type="PANTHER" id="PTHR43806:SF11">
    <property type="entry name" value="CEREVISIN-RELATED"/>
    <property type="match status" value="1"/>
</dbReference>
<evidence type="ECO:0000256" key="5">
    <source>
        <dbReference type="PROSITE-ProRule" id="PRU01240"/>
    </source>
</evidence>
<dbReference type="InterPro" id="IPR000209">
    <property type="entry name" value="Peptidase_S8/S53_dom"/>
</dbReference>
<dbReference type="InParanoid" id="M0MC08"/>
<name>M0MC08_9EURY</name>
<feature type="active site" description="Charge relay system" evidence="5">
    <location>
        <position position="137"/>
    </location>
</feature>
<dbReference type="Gene3D" id="3.40.50.200">
    <property type="entry name" value="Peptidase S8/S53 domain"/>
    <property type="match status" value="1"/>
</dbReference>
<feature type="active site" description="Charge relay system" evidence="5">
    <location>
        <position position="294"/>
    </location>
</feature>
<dbReference type="SUPFAM" id="SSF52743">
    <property type="entry name" value="Subtilisin-like"/>
    <property type="match status" value="1"/>
</dbReference>
<protein>
    <submittedName>
        <fullName evidence="8">Subtilisin-like serine protease</fullName>
    </submittedName>
</protein>
<evidence type="ECO:0000259" key="7">
    <source>
        <dbReference type="Pfam" id="PF00082"/>
    </source>
</evidence>
<dbReference type="InterPro" id="IPR023828">
    <property type="entry name" value="Peptidase_S8_Ser-AS"/>
</dbReference>
<dbReference type="InterPro" id="IPR050131">
    <property type="entry name" value="Peptidase_S8_subtilisin-like"/>
</dbReference>
<dbReference type="AlphaFoldDB" id="M0MC08"/>
<evidence type="ECO:0000256" key="2">
    <source>
        <dbReference type="ARBA" id="ARBA00022670"/>
    </source>
</evidence>
<keyword evidence="4 5" id="KW-0720">Serine protease</keyword>
<dbReference type="EMBL" id="AOMD01000030">
    <property type="protein sequence ID" value="EMA43307.1"/>
    <property type="molecule type" value="Genomic_DNA"/>
</dbReference>
<dbReference type="STRING" id="1227455.C449_15052"/>
<keyword evidence="2 5" id="KW-0645">Protease</keyword>
<accession>M0MC08</accession>
<dbReference type="OrthoDB" id="27270at2157"/>
<evidence type="ECO:0000313" key="9">
    <source>
        <dbReference type="Proteomes" id="UP000011669"/>
    </source>
</evidence>
<dbReference type="PROSITE" id="PS51892">
    <property type="entry name" value="SUBTILASE"/>
    <property type="match status" value="1"/>
</dbReference>
<dbReference type="GO" id="GO:0004252">
    <property type="term" value="F:serine-type endopeptidase activity"/>
    <property type="evidence" value="ECO:0007669"/>
    <property type="project" value="UniProtKB-UniRule"/>
</dbReference>
<dbReference type="Pfam" id="PF00082">
    <property type="entry name" value="Peptidase_S8"/>
    <property type="match status" value="1"/>
</dbReference>
<feature type="domain" description="Peptidase S8/S53" evidence="7">
    <location>
        <begin position="97"/>
        <end position="319"/>
    </location>
</feature>
<dbReference type="PROSITE" id="PS00138">
    <property type="entry name" value="SUBTILASE_SER"/>
    <property type="match status" value="1"/>
</dbReference>
<dbReference type="PANTHER" id="PTHR43806">
    <property type="entry name" value="PEPTIDASE S8"/>
    <property type="match status" value="1"/>
</dbReference>
<comment type="caution">
    <text evidence="8">The sequence shown here is derived from an EMBL/GenBank/DDBJ whole genome shotgun (WGS) entry which is preliminary data.</text>
</comment>
<sequence length="355" mass="37988">MNERIVFAREPAEFLEEKDCDVVETYHFGDVGSAALVECETEHESAIVDDDRVLAIEANYEVEPHIEPTHVSEERDTVATIEDVRRLHDVPEDDATGEGLTVVAMDSGIDPDHPVFESVAIQQVDVTGSGTGDAVGHGTAVLGQVTRLAPEADLIALRIFGEEGRTKNNVIMRAYEWLHDNTDAYDVVNMSWGSQETSQAINRVHNGLVEKGVRDVVSAGNSGEKSGSPATAERAFSVAACTEDGAIAEFSSYNPDRDNPDVAAIGKDNRLAQASGTTMGTDLDGPWVKSSGTSFSAPEVAGMVTKYLDTSGSTPPETIMRDFEAAARNIPDQPRDGAGLADYTAAVEQSSGDER</sequence>
<dbReference type="Proteomes" id="UP000011669">
    <property type="component" value="Unassembled WGS sequence"/>
</dbReference>
<dbReference type="InterPro" id="IPR036852">
    <property type="entry name" value="Peptidase_S8/S53_dom_sf"/>
</dbReference>
<evidence type="ECO:0000256" key="1">
    <source>
        <dbReference type="ARBA" id="ARBA00011073"/>
    </source>
</evidence>
<dbReference type="PATRIC" id="fig|1227455.4.peg.3062"/>
<evidence type="ECO:0000256" key="6">
    <source>
        <dbReference type="SAM" id="MobiDB-lite"/>
    </source>
</evidence>
<keyword evidence="9" id="KW-1185">Reference proteome</keyword>
<dbReference type="InterPro" id="IPR015500">
    <property type="entry name" value="Peptidase_S8_subtilisin-rel"/>
</dbReference>
<organism evidence="8 9">
    <name type="scientific">Halococcus saccharolyticus DSM 5350</name>
    <dbReference type="NCBI Taxonomy" id="1227455"/>
    <lineage>
        <taxon>Archaea</taxon>
        <taxon>Methanobacteriati</taxon>
        <taxon>Methanobacteriota</taxon>
        <taxon>Stenosarchaea group</taxon>
        <taxon>Halobacteria</taxon>
        <taxon>Halobacteriales</taxon>
        <taxon>Halococcaceae</taxon>
        <taxon>Halococcus</taxon>
    </lineage>
</organism>
<dbReference type="RefSeq" id="WP_006078864.1">
    <property type="nucleotide sequence ID" value="NZ_AOMD01000030.1"/>
</dbReference>
<dbReference type="GO" id="GO:0006508">
    <property type="term" value="P:proteolysis"/>
    <property type="evidence" value="ECO:0007669"/>
    <property type="project" value="UniProtKB-KW"/>
</dbReference>
<gene>
    <name evidence="8" type="ORF">C449_15052</name>
</gene>
<evidence type="ECO:0000256" key="3">
    <source>
        <dbReference type="ARBA" id="ARBA00022801"/>
    </source>
</evidence>
<dbReference type="PRINTS" id="PR00723">
    <property type="entry name" value="SUBTILISIN"/>
</dbReference>
<comment type="similarity">
    <text evidence="1 5">Belongs to the peptidase S8 family.</text>
</comment>
<proteinExistence type="inferred from homology"/>